<dbReference type="AlphaFoldDB" id="A0A6J3M1P2"/>
<dbReference type="RefSeq" id="XP_033458849.1">
    <property type="nucleotide sequence ID" value="XM_033600013.1"/>
</dbReference>
<protein>
    <submittedName>
        <fullName evidence="3">Uncharacterized protein</fullName>
    </submittedName>
</protein>
<reference evidence="3" key="2">
    <citation type="submission" date="2020-04" db="EMBL/GenBank/DDBJ databases">
        <authorList>
            <consortium name="NCBI Genome Project"/>
        </authorList>
    </citation>
    <scope>NUCLEOTIDE SEQUENCE</scope>
    <source>
        <strain evidence="3">CBS 342.82</strain>
    </source>
</reference>
<dbReference type="GeneID" id="54357812"/>
<proteinExistence type="predicted"/>
<accession>A0A6J3M1P2</accession>
<organism evidence="3">
    <name type="scientific">Dissoconium aciculare CBS 342.82</name>
    <dbReference type="NCBI Taxonomy" id="1314786"/>
    <lineage>
        <taxon>Eukaryota</taxon>
        <taxon>Fungi</taxon>
        <taxon>Dikarya</taxon>
        <taxon>Ascomycota</taxon>
        <taxon>Pezizomycotina</taxon>
        <taxon>Dothideomycetes</taxon>
        <taxon>Dothideomycetidae</taxon>
        <taxon>Mycosphaerellales</taxon>
        <taxon>Dissoconiaceae</taxon>
        <taxon>Dissoconium</taxon>
    </lineage>
</organism>
<evidence type="ECO:0000313" key="2">
    <source>
        <dbReference type="Proteomes" id="UP000504637"/>
    </source>
</evidence>
<feature type="compositionally biased region" description="Polar residues" evidence="1">
    <location>
        <begin position="63"/>
        <end position="90"/>
    </location>
</feature>
<reference evidence="3" key="1">
    <citation type="submission" date="2020-01" db="EMBL/GenBank/DDBJ databases">
        <authorList>
            <consortium name="DOE Joint Genome Institute"/>
            <person name="Haridas S."/>
            <person name="Albert R."/>
            <person name="Binder M."/>
            <person name="Bloem J."/>
            <person name="Labutti K."/>
            <person name="Salamov A."/>
            <person name="Andreopoulos B."/>
            <person name="Baker S.E."/>
            <person name="Barry K."/>
            <person name="Bills G."/>
            <person name="Bluhm B.H."/>
            <person name="Cannon C."/>
            <person name="Castanera R."/>
            <person name="Culley D.E."/>
            <person name="Daum C."/>
            <person name="Ezra D."/>
            <person name="Gonzalez J.B."/>
            <person name="Henrissat B."/>
            <person name="Kuo A."/>
            <person name="Liang C."/>
            <person name="Lipzen A."/>
            <person name="Lutzoni F."/>
            <person name="Magnuson J."/>
            <person name="Mondo S."/>
            <person name="Nolan M."/>
            <person name="Ohm R."/>
            <person name="Pangilinan J."/>
            <person name="Park H.-J."/>
            <person name="Ramirez L."/>
            <person name="Alfaro M."/>
            <person name="Sun H."/>
            <person name="Tritt A."/>
            <person name="Yoshinaga Y."/>
            <person name="Zwiers L.-H."/>
            <person name="Turgeon B.G."/>
            <person name="Goodwin S.B."/>
            <person name="Spatafora J.W."/>
            <person name="Crous P.W."/>
            <person name="Grigoriev I.V."/>
        </authorList>
    </citation>
    <scope>NUCLEOTIDE SEQUENCE</scope>
    <source>
        <strain evidence="3">CBS 342.82</strain>
    </source>
</reference>
<reference evidence="3" key="3">
    <citation type="submission" date="2025-08" db="UniProtKB">
        <authorList>
            <consortium name="RefSeq"/>
        </authorList>
    </citation>
    <scope>IDENTIFICATION</scope>
    <source>
        <strain evidence="3">CBS 342.82</strain>
    </source>
</reference>
<feature type="compositionally biased region" description="Polar residues" evidence="1">
    <location>
        <begin position="1"/>
        <end position="29"/>
    </location>
</feature>
<name>A0A6J3M1P2_9PEZI</name>
<keyword evidence="2" id="KW-1185">Reference proteome</keyword>
<feature type="region of interest" description="Disordered" evidence="1">
    <location>
        <begin position="1"/>
        <end position="98"/>
    </location>
</feature>
<dbReference type="Proteomes" id="UP000504637">
    <property type="component" value="Unplaced"/>
</dbReference>
<evidence type="ECO:0000313" key="3">
    <source>
        <dbReference type="RefSeq" id="XP_033458849.1"/>
    </source>
</evidence>
<gene>
    <name evidence="3" type="ORF">K489DRAFT_257230</name>
</gene>
<evidence type="ECO:0000256" key="1">
    <source>
        <dbReference type="SAM" id="MobiDB-lite"/>
    </source>
</evidence>
<sequence>MSIQTPNGGETTPRQDNLNDSPDGSTPTRTEAFPDSTVQTAERVPNLNSILAEKRTARVKNSIDPSPSQSGTSLENPQQRILSDNSQLADSSEAKEPLIKPLKGVYPSAMVLSKNGVLTRFGKMTSDERRKYREDMLAGASAMNPQPGVLSDNSELANSSEVDDCLLQPTNKYHYPPMILSKHGELTKFGKMTPEERQKYREDKLAEANAIIAKKRAQEEEARKLAGDSALGAALPGP</sequence>